<organism evidence="2 3">
    <name type="scientific">Pristionchus fissidentatus</name>
    <dbReference type="NCBI Taxonomy" id="1538716"/>
    <lineage>
        <taxon>Eukaryota</taxon>
        <taxon>Metazoa</taxon>
        <taxon>Ecdysozoa</taxon>
        <taxon>Nematoda</taxon>
        <taxon>Chromadorea</taxon>
        <taxon>Rhabditida</taxon>
        <taxon>Rhabditina</taxon>
        <taxon>Diplogasteromorpha</taxon>
        <taxon>Diplogasteroidea</taxon>
        <taxon>Neodiplogasteridae</taxon>
        <taxon>Pristionchus</taxon>
    </lineage>
</organism>
<proteinExistence type="predicted"/>
<evidence type="ECO:0000256" key="1">
    <source>
        <dbReference type="SAM" id="MobiDB-lite"/>
    </source>
</evidence>
<feature type="non-terminal residue" evidence="2">
    <location>
        <position position="77"/>
    </location>
</feature>
<feature type="compositionally biased region" description="Polar residues" evidence="1">
    <location>
        <begin position="35"/>
        <end position="52"/>
    </location>
</feature>
<reference evidence="2" key="1">
    <citation type="submission" date="2023-10" db="EMBL/GenBank/DDBJ databases">
        <title>Genome assembly of Pristionchus species.</title>
        <authorList>
            <person name="Yoshida K."/>
            <person name="Sommer R.J."/>
        </authorList>
    </citation>
    <scope>NUCLEOTIDE SEQUENCE</scope>
    <source>
        <strain evidence="2">RS5133</strain>
    </source>
</reference>
<accession>A0AAV5WM63</accession>
<evidence type="ECO:0000313" key="2">
    <source>
        <dbReference type="EMBL" id="GMT32061.1"/>
    </source>
</evidence>
<protein>
    <submittedName>
        <fullName evidence="2">Uncharacterized protein</fullName>
    </submittedName>
</protein>
<keyword evidence="3" id="KW-1185">Reference proteome</keyword>
<evidence type="ECO:0000313" key="3">
    <source>
        <dbReference type="Proteomes" id="UP001432322"/>
    </source>
</evidence>
<dbReference type="EMBL" id="BTSY01000006">
    <property type="protein sequence ID" value="GMT32061.1"/>
    <property type="molecule type" value="Genomic_DNA"/>
</dbReference>
<feature type="compositionally biased region" description="Basic and acidic residues" evidence="1">
    <location>
        <begin position="14"/>
        <end position="23"/>
    </location>
</feature>
<name>A0AAV5WM63_9BILA</name>
<dbReference type="AlphaFoldDB" id="A0AAV5WM63"/>
<sequence>SAAKSKTFIFNMRNKPDRRDRHQILPQKQRKSDFDATSSEANGGISTLDNPKSQSFKELTFFDCTKPCLILTQTTSY</sequence>
<feature type="region of interest" description="Disordered" evidence="1">
    <location>
        <begin position="1"/>
        <end position="52"/>
    </location>
</feature>
<feature type="non-terminal residue" evidence="2">
    <location>
        <position position="1"/>
    </location>
</feature>
<comment type="caution">
    <text evidence="2">The sequence shown here is derived from an EMBL/GenBank/DDBJ whole genome shotgun (WGS) entry which is preliminary data.</text>
</comment>
<gene>
    <name evidence="2" type="ORF">PFISCL1PPCAC_23358</name>
</gene>
<dbReference type="Proteomes" id="UP001432322">
    <property type="component" value="Unassembled WGS sequence"/>
</dbReference>